<evidence type="ECO:0000313" key="2">
    <source>
        <dbReference type="Proteomes" id="UP001154860"/>
    </source>
</evidence>
<protein>
    <submittedName>
        <fullName evidence="1">Uncharacterized protein</fullName>
    </submittedName>
</protein>
<dbReference type="Proteomes" id="UP001154860">
    <property type="component" value="Unassembled WGS sequence"/>
</dbReference>
<sequence length="48" mass="5919">MDEEDFVPHKKDKAAQRKLIVRRLLPFLWRALKSMRKSCRIFSRFQQN</sequence>
<proteinExistence type="predicted"/>
<reference evidence="1 2" key="1">
    <citation type="journal article" date="2021" name="Int. J. Syst. Evol. Microbiol.">
        <title>Pseudomonas lactucae sp. nov., a pathogen causing bacterial rot of lettuce in Japan.</title>
        <authorList>
            <person name="Sawada H."/>
            <person name="Fujikawa T."/>
            <person name="Satou M."/>
        </authorList>
    </citation>
    <scope>NUCLEOTIDE SEQUENCE [LARGE SCALE GENOMIC DNA]</scope>
    <source>
        <strain evidence="1 2">MAFF 301381</strain>
    </source>
</reference>
<organism evidence="1 2">
    <name type="scientific">Pseudomonas lactucae</name>
    <dbReference type="NCBI Taxonomy" id="2813360"/>
    <lineage>
        <taxon>Bacteria</taxon>
        <taxon>Pseudomonadati</taxon>
        <taxon>Pseudomonadota</taxon>
        <taxon>Gammaproteobacteria</taxon>
        <taxon>Pseudomonadales</taxon>
        <taxon>Pseudomonadaceae</taxon>
        <taxon>Pseudomonas</taxon>
    </lineage>
</organism>
<dbReference type="AlphaFoldDB" id="A0A9X0YBY1"/>
<comment type="caution">
    <text evidence="1">The sequence shown here is derived from an EMBL/GenBank/DDBJ whole genome shotgun (WGS) entry which is preliminary data.</text>
</comment>
<dbReference type="EMBL" id="JAFHKJ010000044">
    <property type="protein sequence ID" value="MBN2976464.1"/>
    <property type="molecule type" value="Genomic_DNA"/>
</dbReference>
<gene>
    <name evidence="1" type="ORF">JWR99_11010</name>
</gene>
<accession>A0A9X0YBY1</accession>
<dbReference type="RefSeq" id="WP_205490685.1">
    <property type="nucleotide sequence ID" value="NZ_JAFHKI010000094.1"/>
</dbReference>
<evidence type="ECO:0000313" key="1">
    <source>
        <dbReference type="EMBL" id="MBN2976464.1"/>
    </source>
</evidence>
<keyword evidence="2" id="KW-1185">Reference proteome</keyword>
<name>A0A9X0YBY1_9PSED</name>
<reference evidence="1 2" key="2">
    <citation type="journal article" date="2023" name="Plant Pathol.">
        <title>Dismantling and reorganizing Pseudomonas marginalis sensu#lato.</title>
        <authorList>
            <person name="Sawada H."/>
            <person name="Fujikawa T."/>
            <person name="Satou M."/>
        </authorList>
    </citation>
    <scope>NUCLEOTIDE SEQUENCE [LARGE SCALE GENOMIC DNA]</scope>
    <source>
        <strain evidence="1 2">MAFF 301381</strain>
    </source>
</reference>